<dbReference type="GO" id="GO:0009432">
    <property type="term" value="P:SOS response"/>
    <property type="evidence" value="ECO:0007669"/>
    <property type="project" value="TreeGrafter"/>
</dbReference>
<dbReference type="Pfam" id="PF08443">
    <property type="entry name" value="RimK"/>
    <property type="match status" value="1"/>
</dbReference>
<dbReference type="SUPFAM" id="SSF56059">
    <property type="entry name" value="Glutathione synthetase ATP-binding domain-like"/>
    <property type="match status" value="1"/>
</dbReference>
<dbReference type="PANTHER" id="PTHR21621:SF0">
    <property type="entry name" value="BETA-CITRYLGLUTAMATE SYNTHASE B-RELATED"/>
    <property type="match status" value="1"/>
</dbReference>
<evidence type="ECO:0000259" key="1">
    <source>
        <dbReference type="Pfam" id="PF08443"/>
    </source>
</evidence>
<dbReference type="Gene3D" id="3.30.470.20">
    <property type="entry name" value="ATP-grasp fold, B domain"/>
    <property type="match status" value="1"/>
</dbReference>
<dbReference type="PANTHER" id="PTHR21621">
    <property type="entry name" value="RIBOSOMAL PROTEIN S6 MODIFICATION PROTEIN"/>
    <property type="match status" value="1"/>
</dbReference>
<gene>
    <name evidence="2" type="ORF">AUJ29_00275</name>
</gene>
<comment type="caution">
    <text evidence="2">The sequence shown here is derived from an EMBL/GenBank/DDBJ whole genome shotgun (WGS) entry which is preliminary data.</text>
</comment>
<accession>A0A1J4U2T8</accession>
<dbReference type="GO" id="GO:0018169">
    <property type="term" value="F:ribosomal S6-glutamic acid ligase activity"/>
    <property type="evidence" value="ECO:0007669"/>
    <property type="project" value="TreeGrafter"/>
</dbReference>
<dbReference type="GO" id="GO:0005737">
    <property type="term" value="C:cytoplasm"/>
    <property type="evidence" value="ECO:0007669"/>
    <property type="project" value="TreeGrafter"/>
</dbReference>
<dbReference type="AlphaFoldDB" id="A0A1J4U2T8"/>
<feature type="domain" description="ATP-grasp fold RimK-type" evidence="1">
    <location>
        <begin position="1"/>
        <end position="109"/>
    </location>
</feature>
<dbReference type="Proteomes" id="UP000182465">
    <property type="component" value="Unassembled WGS sequence"/>
</dbReference>
<reference evidence="2 3" key="1">
    <citation type="journal article" date="2016" name="Environ. Microbiol.">
        <title>Genomic resolution of a cold subsurface aquifer community provides metabolic insights for novel microbes adapted to high CO concentrations.</title>
        <authorList>
            <person name="Probst A.J."/>
            <person name="Castelle C.J."/>
            <person name="Singh A."/>
            <person name="Brown C.T."/>
            <person name="Anantharaman K."/>
            <person name="Sharon I."/>
            <person name="Hug L.A."/>
            <person name="Burstein D."/>
            <person name="Emerson J.B."/>
            <person name="Thomas B.C."/>
            <person name="Banfield J.F."/>
        </authorList>
    </citation>
    <scope>NUCLEOTIDE SEQUENCE [LARGE SCALE GENOMIC DNA]</scope>
    <source>
        <strain evidence="2">CG1_02_38_13</strain>
    </source>
</reference>
<name>A0A1J4U2T8_9BACT</name>
<evidence type="ECO:0000313" key="3">
    <source>
        <dbReference type="Proteomes" id="UP000182465"/>
    </source>
</evidence>
<sequence length="115" mass="12825">MIQPFINAGHEDHRLIVVGDRVIAAMKRKARGIEFRSNISKGGIGIKFKPTKPMVDLAIRSTKILGLDYAGVDIIEEKEKMMIVEVNANPGLEIEKITGVNIVKEIIQYGIKKVR</sequence>
<organism evidence="2 3">
    <name type="scientific">Candidatus Kuenenbacteria bacterium CG1_02_38_13</name>
    <dbReference type="NCBI Taxonomy" id="1805235"/>
    <lineage>
        <taxon>Bacteria</taxon>
        <taxon>Candidatus Kueneniibacteriota</taxon>
    </lineage>
</organism>
<evidence type="ECO:0000313" key="2">
    <source>
        <dbReference type="EMBL" id="OIO18248.1"/>
    </source>
</evidence>
<proteinExistence type="predicted"/>
<dbReference type="InterPro" id="IPR013651">
    <property type="entry name" value="ATP-grasp_RimK-type"/>
</dbReference>
<dbReference type="EMBL" id="MNVB01000007">
    <property type="protein sequence ID" value="OIO18248.1"/>
    <property type="molecule type" value="Genomic_DNA"/>
</dbReference>
<protein>
    <recommendedName>
        <fullName evidence="1">ATP-grasp fold RimK-type domain-containing protein</fullName>
    </recommendedName>
</protein>